<dbReference type="InterPro" id="IPR006128">
    <property type="entry name" value="Lipoprotein_PsaA-like"/>
</dbReference>
<dbReference type="PRINTS" id="PR00691">
    <property type="entry name" value="ADHESINB"/>
</dbReference>
<dbReference type="Pfam" id="PF01297">
    <property type="entry name" value="ZnuA"/>
    <property type="match status" value="1"/>
</dbReference>
<comment type="subcellular location">
    <subcellularLocation>
        <location evidence="1">Cell envelope</location>
    </subcellularLocation>
</comment>
<reference evidence="8 9" key="1">
    <citation type="submission" date="2018-08" db="EMBL/GenBank/DDBJ databases">
        <title>Recombination of ecologically and evolutionarily significant loci maintains genetic cohesion in the Pseudomonas syringae species complex.</title>
        <authorList>
            <person name="Dillon M."/>
            <person name="Thakur S."/>
            <person name="Almeida R.N.D."/>
            <person name="Weir B.S."/>
            <person name="Guttman D.S."/>
        </authorList>
    </citation>
    <scope>NUCLEOTIDE SEQUENCE [LARGE SCALE GENOMIC DNA]</scope>
    <source>
        <strain evidence="8 9">ICMP 11947</strain>
    </source>
</reference>
<dbReference type="PRINTS" id="PR00690">
    <property type="entry name" value="ADHESNFAMILY"/>
</dbReference>
<dbReference type="PANTHER" id="PTHR42953:SF1">
    <property type="entry name" value="METAL-BINDING PROTEIN HI_0362-RELATED"/>
    <property type="match status" value="1"/>
</dbReference>
<evidence type="ECO:0000256" key="4">
    <source>
        <dbReference type="ARBA" id="ARBA00022723"/>
    </source>
</evidence>
<keyword evidence="5" id="KW-0732">Signal</keyword>
<dbReference type="GO" id="GO:0007155">
    <property type="term" value="P:cell adhesion"/>
    <property type="evidence" value="ECO:0007669"/>
    <property type="project" value="InterPro"/>
</dbReference>
<dbReference type="InterPro" id="IPR006129">
    <property type="entry name" value="AdhesinB"/>
</dbReference>
<keyword evidence="4" id="KW-0479">Metal-binding</keyword>
<evidence type="ECO:0000256" key="7">
    <source>
        <dbReference type="SAM" id="MobiDB-lite"/>
    </source>
</evidence>
<dbReference type="GO" id="GO:0046872">
    <property type="term" value="F:metal ion binding"/>
    <property type="evidence" value="ECO:0007669"/>
    <property type="project" value="UniProtKB-KW"/>
</dbReference>
<dbReference type="InterPro" id="IPR050492">
    <property type="entry name" value="Bact_metal-bind_prot9"/>
</dbReference>
<protein>
    <submittedName>
        <fullName evidence="8">Periplasmic solute binding protein</fullName>
    </submittedName>
</protein>
<dbReference type="SUPFAM" id="SSF53807">
    <property type="entry name" value="Helical backbone' metal receptor"/>
    <property type="match status" value="1"/>
</dbReference>
<dbReference type="CDD" id="cd01137">
    <property type="entry name" value="PsaA"/>
    <property type="match status" value="1"/>
</dbReference>
<comment type="similarity">
    <text evidence="2 6">Belongs to the bacterial solute-binding protein 9 family.</text>
</comment>
<evidence type="ECO:0000256" key="3">
    <source>
        <dbReference type="ARBA" id="ARBA00022448"/>
    </source>
</evidence>
<comment type="caution">
    <text evidence="8">The sequence shown here is derived from an EMBL/GenBank/DDBJ whole genome shotgun (WGS) entry which is preliminary data.</text>
</comment>
<dbReference type="AlphaFoldDB" id="A0A3M5WHL8"/>
<evidence type="ECO:0000256" key="6">
    <source>
        <dbReference type="RuleBase" id="RU003512"/>
    </source>
</evidence>
<keyword evidence="3 6" id="KW-0813">Transport</keyword>
<organism evidence="8 9">
    <name type="scientific">Pseudomonas syringae pv. apii</name>
    <dbReference type="NCBI Taxonomy" id="81036"/>
    <lineage>
        <taxon>Bacteria</taxon>
        <taxon>Pseudomonadati</taxon>
        <taxon>Pseudomonadota</taxon>
        <taxon>Gammaproteobacteria</taxon>
        <taxon>Pseudomonadales</taxon>
        <taxon>Pseudomonadaceae</taxon>
        <taxon>Pseudomonas</taxon>
    </lineage>
</organism>
<dbReference type="Proteomes" id="UP000271152">
    <property type="component" value="Unassembled WGS sequence"/>
</dbReference>
<feature type="region of interest" description="Disordered" evidence="7">
    <location>
        <begin position="17"/>
        <end position="49"/>
    </location>
</feature>
<evidence type="ECO:0000256" key="2">
    <source>
        <dbReference type="ARBA" id="ARBA00011028"/>
    </source>
</evidence>
<evidence type="ECO:0000313" key="8">
    <source>
        <dbReference type="EMBL" id="RMU69962.1"/>
    </source>
</evidence>
<evidence type="ECO:0000256" key="1">
    <source>
        <dbReference type="ARBA" id="ARBA00004196"/>
    </source>
</evidence>
<sequence>MLRSGLSTCGRRARLAVPRSVPAAGGAQPGRRLSGAGHADGGGHDDAAGNRRTFLDPLAEWPDGDFDAAGDLVRADRADCFLPPWRRLGAGHRAHGQCVLRHLPVVRAHGHRAPAVSQTSPGSLKRYVMKRLMMLSSLAALALSAFASLAQAKPLEAVASFTVIADMVSTVGGDRVHVRSLIGPNGDPHVYEPTPSDAQALKNADLAFVSGLHLEGWMDRLIKASGYKGQPVVLSEGIKTRSMDEDGKRIVDPHAWNSAANGVIYVRNIVAALKKADPEGASVYQANGDRYIVELQQLDTYARDQIRSIPAARRKILTSHDAFGYFGDAYGVTFLSPLGLSTESEASAADVSKLIRQIKTEHVSAYFFENSSDPRLVKQIAEASGAQPGGELYVESLSPADGPASTYAKMFRYNVDTLTAAMKRNQ</sequence>
<gene>
    <name evidence="8" type="ORF">ALP23_04164</name>
</gene>
<proteinExistence type="inferred from homology"/>
<name>A0A3M5WHL8_9PSED</name>
<dbReference type="PANTHER" id="PTHR42953">
    <property type="entry name" value="HIGH-AFFINITY ZINC UPTAKE SYSTEM PROTEIN ZNUA-RELATED"/>
    <property type="match status" value="1"/>
</dbReference>
<dbReference type="InterPro" id="IPR006127">
    <property type="entry name" value="ZnuA-like"/>
</dbReference>
<dbReference type="EMBL" id="RBUG01000116">
    <property type="protein sequence ID" value="RMU69962.1"/>
    <property type="molecule type" value="Genomic_DNA"/>
</dbReference>
<dbReference type="Gene3D" id="3.40.50.1980">
    <property type="entry name" value="Nitrogenase molybdenum iron protein domain"/>
    <property type="match status" value="2"/>
</dbReference>
<dbReference type="GO" id="GO:0030001">
    <property type="term" value="P:metal ion transport"/>
    <property type="evidence" value="ECO:0007669"/>
    <property type="project" value="InterPro"/>
</dbReference>
<evidence type="ECO:0000256" key="5">
    <source>
        <dbReference type="ARBA" id="ARBA00022729"/>
    </source>
</evidence>
<evidence type="ECO:0000313" key="9">
    <source>
        <dbReference type="Proteomes" id="UP000271152"/>
    </source>
</evidence>
<dbReference type="GO" id="GO:0030313">
    <property type="term" value="C:cell envelope"/>
    <property type="evidence" value="ECO:0007669"/>
    <property type="project" value="UniProtKB-SubCell"/>
</dbReference>
<accession>A0A3M5WHL8</accession>